<feature type="compositionally biased region" description="Low complexity" evidence="1">
    <location>
        <begin position="392"/>
        <end position="408"/>
    </location>
</feature>
<evidence type="ECO:0000256" key="1">
    <source>
        <dbReference type="SAM" id="MobiDB-lite"/>
    </source>
</evidence>
<comment type="caution">
    <text evidence="4">The sequence shown here is derived from an EMBL/GenBank/DDBJ whole genome shotgun (WGS) entry which is preliminary data.</text>
</comment>
<dbReference type="InterPro" id="IPR021287">
    <property type="entry name" value="Trans-sialidase_CS"/>
</dbReference>
<dbReference type="InterPro" id="IPR008377">
    <property type="entry name" value="Sialidase_trypan"/>
</dbReference>
<dbReference type="AlphaFoldDB" id="A0A3R7PZK1"/>
<feature type="compositionally biased region" description="Polar residues" evidence="1">
    <location>
        <begin position="452"/>
        <end position="469"/>
    </location>
</feature>
<evidence type="ECO:0000259" key="2">
    <source>
        <dbReference type="Pfam" id="PF13859"/>
    </source>
</evidence>
<feature type="compositionally biased region" description="Polar residues" evidence="1">
    <location>
        <begin position="415"/>
        <end position="430"/>
    </location>
</feature>
<proteinExistence type="predicted"/>
<name>A0A3R7PZK1_9TRYP</name>
<organism evidence="4 5">
    <name type="scientific">Trypanosoma conorhini</name>
    <dbReference type="NCBI Taxonomy" id="83891"/>
    <lineage>
        <taxon>Eukaryota</taxon>
        <taxon>Discoba</taxon>
        <taxon>Euglenozoa</taxon>
        <taxon>Kinetoplastea</taxon>
        <taxon>Metakinetoplastina</taxon>
        <taxon>Trypanosomatida</taxon>
        <taxon>Trypanosomatidae</taxon>
        <taxon>Trypanosoma</taxon>
    </lineage>
</organism>
<dbReference type="Pfam" id="PF11052">
    <property type="entry name" value="Tr-sialidase_C"/>
    <property type="match status" value="1"/>
</dbReference>
<keyword evidence="4" id="KW-0326">Glycosidase</keyword>
<dbReference type="SUPFAM" id="SSF50939">
    <property type="entry name" value="Sialidases"/>
    <property type="match status" value="1"/>
</dbReference>
<dbReference type="Pfam" id="PF22925">
    <property type="entry name" value="TS_C"/>
    <property type="match status" value="1"/>
</dbReference>
<dbReference type="Pfam" id="PF13859">
    <property type="entry name" value="BNR_3"/>
    <property type="match status" value="1"/>
</dbReference>
<dbReference type="InterPro" id="IPR013320">
    <property type="entry name" value="ConA-like_dom_sf"/>
</dbReference>
<dbReference type="GeneID" id="40313935"/>
<dbReference type="InterPro" id="IPR055239">
    <property type="entry name" value="TS_C"/>
</dbReference>
<feature type="compositionally biased region" description="Polar residues" evidence="1">
    <location>
        <begin position="382"/>
        <end position="391"/>
    </location>
</feature>
<dbReference type="Proteomes" id="UP000284403">
    <property type="component" value="Unassembled WGS sequence"/>
</dbReference>
<dbReference type="GO" id="GO:0004308">
    <property type="term" value="F:exo-alpha-sialidase activity"/>
    <property type="evidence" value="ECO:0007669"/>
    <property type="project" value="UniProtKB-EC"/>
</dbReference>
<feature type="region of interest" description="Disordered" evidence="1">
    <location>
        <begin position="336"/>
        <end position="502"/>
    </location>
</feature>
<evidence type="ECO:0000259" key="3">
    <source>
        <dbReference type="Pfam" id="PF22925"/>
    </source>
</evidence>
<feature type="domain" description="Trans-sialidase C-terminal" evidence="3">
    <location>
        <begin position="114"/>
        <end position="317"/>
    </location>
</feature>
<keyword evidence="5" id="KW-1185">Reference proteome</keyword>
<dbReference type="Gene3D" id="2.120.10.10">
    <property type="match status" value="1"/>
</dbReference>
<evidence type="ECO:0000313" key="5">
    <source>
        <dbReference type="Proteomes" id="UP000284403"/>
    </source>
</evidence>
<gene>
    <name evidence="4" type="ORF">Tco025E_00324</name>
</gene>
<reference evidence="4 5" key="1">
    <citation type="journal article" date="2018" name="BMC Genomics">
        <title>Genomic comparison of Trypanosoma conorhini and Trypanosoma rangeli to Trypanosoma cruzi strains of high and low virulence.</title>
        <authorList>
            <person name="Bradwell K.R."/>
            <person name="Koparde V.N."/>
            <person name="Matveyev A.V."/>
            <person name="Serrano M.G."/>
            <person name="Alves J.M."/>
            <person name="Parikh H."/>
            <person name="Huang B."/>
            <person name="Lee V."/>
            <person name="Espinosa-Alvarez O."/>
            <person name="Ortiz P.A."/>
            <person name="Costa-Martins A.G."/>
            <person name="Teixeira M.M."/>
            <person name="Buck G.A."/>
        </authorList>
    </citation>
    <scope>NUCLEOTIDE SEQUENCE [LARGE SCALE GENOMIC DNA]</scope>
    <source>
        <strain evidence="4 5">025E</strain>
    </source>
</reference>
<dbReference type="InterPro" id="IPR011040">
    <property type="entry name" value="Sialidase"/>
</dbReference>
<dbReference type="SUPFAM" id="SSF49899">
    <property type="entry name" value="Concanavalin A-like lectins/glucanases"/>
    <property type="match status" value="1"/>
</dbReference>
<dbReference type="EMBL" id="MKKU01000006">
    <property type="protein sequence ID" value="RNF27462.1"/>
    <property type="molecule type" value="Genomic_DNA"/>
</dbReference>
<dbReference type="InterPro" id="IPR036278">
    <property type="entry name" value="Sialidase_sf"/>
</dbReference>
<dbReference type="CDD" id="cd15482">
    <property type="entry name" value="Sialidase_non-viral"/>
    <property type="match status" value="1"/>
</dbReference>
<keyword evidence="4" id="KW-0378">Hydrolase</keyword>
<dbReference type="RefSeq" id="XP_029232668.1">
    <property type="nucleotide sequence ID" value="XM_029367268.1"/>
</dbReference>
<feature type="compositionally biased region" description="Low complexity" evidence="1">
    <location>
        <begin position="342"/>
        <end position="371"/>
    </location>
</feature>
<evidence type="ECO:0000313" key="4">
    <source>
        <dbReference type="EMBL" id="RNF27462.1"/>
    </source>
</evidence>
<dbReference type="OrthoDB" id="250249at2759"/>
<dbReference type="PRINTS" id="PR01803">
    <property type="entry name" value="TCSIALIDASE"/>
</dbReference>
<accession>A0A3R7PZK1</accession>
<dbReference type="Gene3D" id="2.60.120.200">
    <property type="match status" value="1"/>
</dbReference>
<sequence length="558" mass="58183">MLLTQSDDFRSYPQRELHLWLTDANRIFHVGLVSSAGNATSSSLLYKEGKLHCLYEESEGGAYRTLVADLSNELQWIRAALFRWAYQDNLFTSPCTSHPTGAASARGNCTVPVPTAGLVGFLSGTVADGQWKDEYLGVDATVRGVSRRASNGLTFNGGGAGAEWPVGRQGWHQRYHFANYNFTLAATVSIHAVPTGGRGIPVMGARLSGESKGTILLGLSYGNDMKWHAVHGAFAEDHLAAWELNKTHHVVLRMQNGVGSACVDGKCVSGPQTVWTGRTTPHEISHFYFGAYDDQQAGNQIHATVTNVMLYNRPLDETEIGALHANKVLIKAPAGTTTSKRAAPVTPPSAATVTENPAASPAAPVVQSAAESEGEVREGASQEGSSATPTGTSLASSSESTEAATTTKLEPEPATATQQPQSEEGTTSAQGEDAQASLPTTPEVSEAADATTVASATPTERATANNPTSGAEAENRAGATDAGAAVHGGGANQRGEAGAGEDVRAKAAGATDAASALASRKNGSEILLQARNAEDGSVRGRRALLPLLLLGLWVFATL</sequence>
<protein>
    <submittedName>
        <fullName evidence="4">Trans-sialidase</fullName>
        <ecNumber evidence="4">3.2.1.18</ecNumber>
    </submittedName>
</protein>
<dbReference type="EC" id="3.2.1.18" evidence="4"/>
<feature type="domain" description="Sialidase" evidence="2">
    <location>
        <begin position="1"/>
        <end position="56"/>
    </location>
</feature>